<dbReference type="InterPro" id="IPR006578">
    <property type="entry name" value="MADF-dom"/>
</dbReference>
<name>A0A6P7GXJ8_DIAVI</name>
<evidence type="ECO:0000313" key="7">
    <source>
        <dbReference type="RefSeq" id="XP_028150143.1"/>
    </source>
</evidence>
<keyword evidence="6" id="KW-1185">Reference proteome</keyword>
<gene>
    <name evidence="7" type="primary">LOC114343505</name>
</gene>
<reference evidence="7" key="1">
    <citation type="submission" date="2025-04" db="UniProtKB">
        <authorList>
            <consortium name="RefSeq"/>
        </authorList>
    </citation>
    <scope>IDENTIFICATION</scope>
    <source>
        <tissue evidence="7">Whole insect</tissue>
    </source>
</reference>
<dbReference type="PANTHER" id="PTHR12243:SF67">
    <property type="entry name" value="COREPRESSOR OF PANGOLIN, ISOFORM A-RELATED"/>
    <property type="match status" value="1"/>
</dbReference>
<dbReference type="OrthoDB" id="5803771at2759"/>
<feature type="region of interest" description="Disordered" evidence="2">
    <location>
        <begin position="95"/>
        <end position="122"/>
    </location>
</feature>
<evidence type="ECO:0000259" key="4">
    <source>
        <dbReference type="PROSITE" id="PS51031"/>
    </source>
</evidence>
<dbReference type="Proteomes" id="UP001652700">
    <property type="component" value="Unplaced"/>
</dbReference>
<dbReference type="GO" id="GO:0003677">
    <property type="term" value="F:DNA binding"/>
    <property type="evidence" value="ECO:0007669"/>
    <property type="project" value="InterPro"/>
</dbReference>
<dbReference type="EnsemblMetazoa" id="XM_028294342.2">
    <property type="protein sequence ID" value="XP_028150143.1"/>
    <property type="gene ID" value="LOC114343505"/>
</dbReference>
<dbReference type="SMART" id="SM00595">
    <property type="entry name" value="MADF"/>
    <property type="match status" value="1"/>
</dbReference>
<dbReference type="InterPro" id="IPR004210">
    <property type="entry name" value="BESS_motif"/>
</dbReference>
<dbReference type="PROSITE" id="PS51029">
    <property type="entry name" value="MADF"/>
    <property type="match status" value="1"/>
</dbReference>
<protein>
    <submittedName>
        <fullName evidence="7">Uncharacterized protein LOC114343505</fullName>
    </submittedName>
</protein>
<accession>A0A6P7GXJ8</accession>
<dbReference type="RefSeq" id="XP_028150143.1">
    <property type="nucleotide sequence ID" value="XM_028294342.1"/>
</dbReference>
<organism evidence="7">
    <name type="scientific">Diabrotica virgifera virgifera</name>
    <name type="common">western corn rootworm</name>
    <dbReference type="NCBI Taxonomy" id="50390"/>
    <lineage>
        <taxon>Eukaryota</taxon>
        <taxon>Metazoa</taxon>
        <taxon>Ecdysozoa</taxon>
        <taxon>Arthropoda</taxon>
        <taxon>Hexapoda</taxon>
        <taxon>Insecta</taxon>
        <taxon>Pterygota</taxon>
        <taxon>Neoptera</taxon>
        <taxon>Endopterygota</taxon>
        <taxon>Coleoptera</taxon>
        <taxon>Polyphaga</taxon>
        <taxon>Cucujiformia</taxon>
        <taxon>Chrysomeloidea</taxon>
        <taxon>Chrysomelidae</taxon>
        <taxon>Galerucinae</taxon>
        <taxon>Diabroticina</taxon>
        <taxon>Diabroticites</taxon>
        <taxon>Diabrotica</taxon>
    </lineage>
</organism>
<feature type="domain" description="MADF" evidence="3">
    <location>
        <begin position="8"/>
        <end position="91"/>
    </location>
</feature>
<dbReference type="GO" id="GO:0005634">
    <property type="term" value="C:nucleus"/>
    <property type="evidence" value="ECO:0007669"/>
    <property type="project" value="UniProtKB-SubCell"/>
</dbReference>
<evidence type="ECO:0000256" key="1">
    <source>
        <dbReference type="PROSITE-ProRule" id="PRU00371"/>
    </source>
</evidence>
<feature type="domain" description="BESS" evidence="4">
    <location>
        <begin position="161"/>
        <end position="200"/>
    </location>
</feature>
<evidence type="ECO:0000256" key="2">
    <source>
        <dbReference type="SAM" id="MobiDB-lite"/>
    </source>
</evidence>
<dbReference type="InParanoid" id="A0A6P7GXJ8"/>
<reference evidence="5" key="2">
    <citation type="submission" date="2025-05" db="UniProtKB">
        <authorList>
            <consortium name="EnsemblMetazoa"/>
        </authorList>
    </citation>
    <scope>IDENTIFICATION</scope>
</reference>
<sequence>MNDDAVDLLISAVQKRRALWDKRNENYTDNKVRETLWKEVATERNITDYKKARSKWRDLKHVFSDKLKRGSESEHKWKWFEKLRFLEETIQEESQRITDGGGISGPQSPTGVSIPSAASTSLNLSESRKRRYIAAEEGEGLNTGIEKFDLNKSIARKEDEDDPTSRFLMDLKDSIDSLPKHSQMFVKSKILQIIAEEIEKKSETQ</sequence>
<evidence type="ECO:0000313" key="5">
    <source>
        <dbReference type="EnsemblMetazoa" id="XP_028150143.1"/>
    </source>
</evidence>
<dbReference type="GeneID" id="114343505"/>
<dbReference type="Pfam" id="PF10545">
    <property type="entry name" value="MADF_DNA_bdg"/>
    <property type="match status" value="1"/>
</dbReference>
<comment type="subcellular location">
    <subcellularLocation>
        <location evidence="1">Nucleus</location>
    </subcellularLocation>
</comment>
<dbReference type="AlphaFoldDB" id="A0A6P7GXJ8"/>
<feature type="compositionally biased region" description="Polar residues" evidence="2">
    <location>
        <begin position="105"/>
        <end position="122"/>
    </location>
</feature>
<dbReference type="KEGG" id="dvv:114343505"/>
<evidence type="ECO:0000313" key="6">
    <source>
        <dbReference type="Proteomes" id="UP001652700"/>
    </source>
</evidence>
<proteinExistence type="predicted"/>
<keyword evidence="1" id="KW-0539">Nucleus</keyword>
<dbReference type="PROSITE" id="PS51031">
    <property type="entry name" value="BESS"/>
    <property type="match status" value="1"/>
</dbReference>
<dbReference type="PANTHER" id="PTHR12243">
    <property type="entry name" value="MADF DOMAIN TRANSCRIPTION FACTOR"/>
    <property type="match status" value="1"/>
</dbReference>
<evidence type="ECO:0000259" key="3">
    <source>
        <dbReference type="PROSITE" id="PS51029"/>
    </source>
</evidence>
<dbReference type="InterPro" id="IPR039353">
    <property type="entry name" value="TF_Adf1"/>
</dbReference>